<keyword evidence="3" id="KW-0052">Apoplast</keyword>
<name>A0A218Y2G7_PUNGR</name>
<evidence type="ECO:0000256" key="5">
    <source>
        <dbReference type="ARBA" id="ARBA00022702"/>
    </source>
</evidence>
<dbReference type="AlphaFoldDB" id="A0A218Y2G7"/>
<keyword evidence="6 9" id="KW-0732">Signal</keyword>
<evidence type="ECO:0000256" key="2">
    <source>
        <dbReference type="ARBA" id="ARBA00008963"/>
    </source>
</evidence>
<reference evidence="11 13" key="3">
    <citation type="submission" date="2017-11" db="EMBL/GenBank/DDBJ databases">
        <title>De-novo sequencing of pomegranate (Punica granatum L.) genome.</title>
        <authorList>
            <person name="Akparov Z."/>
            <person name="Amiraslanov A."/>
            <person name="Hajiyeva S."/>
            <person name="Abbasov M."/>
            <person name="Kaur K."/>
            <person name="Hamwieh A."/>
            <person name="Solovyev V."/>
            <person name="Salamov A."/>
            <person name="Braich B."/>
            <person name="Kosarev P."/>
            <person name="Mahmoud A."/>
            <person name="Hajiyev E."/>
            <person name="Babayeva S."/>
            <person name="Izzatullayeva V."/>
            <person name="Mammadov A."/>
            <person name="Mammadov A."/>
            <person name="Sharifova S."/>
            <person name="Ojaghi J."/>
            <person name="Eynullazada K."/>
            <person name="Bayramov B."/>
            <person name="Abdulazimova A."/>
            <person name="Shahmuradov I."/>
        </authorList>
    </citation>
    <scope>NUCLEOTIDE SEQUENCE [LARGE SCALE GENOMIC DNA]</scope>
    <source>
        <strain evidence="11">AG2017</strain>
        <strain evidence="13">cv. AG2017</strain>
        <tissue evidence="11">Leaf</tissue>
    </source>
</reference>
<evidence type="ECO:0000313" key="10">
    <source>
        <dbReference type="EMBL" id="OWM91031.1"/>
    </source>
</evidence>
<evidence type="ECO:0000256" key="6">
    <source>
        <dbReference type="ARBA" id="ARBA00022729"/>
    </source>
</evidence>
<dbReference type="GO" id="GO:1901371">
    <property type="term" value="P:regulation of leaf morphogenesis"/>
    <property type="evidence" value="ECO:0007669"/>
    <property type="project" value="TreeGrafter"/>
</dbReference>
<evidence type="ECO:0000256" key="8">
    <source>
        <dbReference type="SAM" id="MobiDB-lite"/>
    </source>
</evidence>
<evidence type="ECO:0000256" key="4">
    <source>
        <dbReference type="ARBA" id="ARBA00022525"/>
    </source>
</evidence>
<feature type="region of interest" description="Disordered" evidence="8">
    <location>
        <begin position="63"/>
        <end position="84"/>
    </location>
</feature>
<dbReference type="GO" id="GO:0005179">
    <property type="term" value="F:hormone activity"/>
    <property type="evidence" value="ECO:0007669"/>
    <property type="project" value="UniProtKB-KW"/>
</dbReference>
<evidence type="ECO:0000256" key="9">
    <source>
        <dbReference type="SAM" id="SignalP"/>
    </source>
</evidence>
<evidence type="ECO:0000313" key="13">
    <source>
        <dbReference type="Proteomes" id="UP000233551"/>
    </source>
</evidence>
<gene>
    <name evidence="10" type="ORF">CDL15_Pgr023364</name>
    <name evidence="11" type="ORF">CRG98_024983</name>
</gene>
<comment type="similarity">
    <text evidence="2">Belongs to the C-terminally encoded plant signaling peptide (CEP) family.</text>
</comment>
<accession>A0A218Y2G7</accession>
<dbReference type="Proteomes" id="UP000197138">
    <property type="component" value="Unassembled WGS sequence"/>
</dbReference>
<dbReference type="PANTHER" id="PTHR33348:SF3">
    <property type="entry name" value="PRECURSOR OF CEP1"/>
    <property type="match status" value="1"/>
</dbReference>
<sequence>MARGNGTFLGLCCLLAFVLMCHELVGSAEGRHLRDVAILEGRSSSEGNKGFNGDVDRPSKVEQLEGFRPTNPGHSPGVGHSIKN</sequence>
<organism evidence="10 12">
    <name type="scientific">Punica granatum</name>
    <name type="common">Pomegranate</name>
    <dbReference type="NCBI Taxonomy" id="22663"/>
    <lineage>
        <taxon>Eukaryota</taxon>
        <taxon>Viridiplantae</taxon>
        <taxon>Streptophyta</taxon>
        <taxon>Embryophyta</taxon>
        <taxon>Tracheophyta</taxon>
        <taxon>Spermatophyta</taxon>
        <taxon>Magnoliopsida</taxon>
        <taxon>eudicotyledons</taxon>
        <taxon>Gunneridae</taxon>
        <taxon>Pentapetalae</taxon>
        <taxon>rosids</taxon>
        <taxon>malvids</taxon>
        <taxon>Myrtales</taxon>
        <taxon>Lythraceae</taxon>
        <taxon>Punica</taxon>
    </lineage>
</organism>
<dbReference type="GO" id="GO:0048364">
    <property type="term" value="P:root development"/>
    <property type="evidence" value="ECO:0007669"/>
    <property type="project" value="InterPro"/>
</dbReference>
<protein>
    <submittedName>
        <fullName evidence="10">Uncharacterized protein</fullName>
    </submittedName>
</protein>
<keyword evidence="4" id="KW-0964">Secreted</keyword>
<dbReference type="GO" id="GO:0048046">
    <property type="term" value="C:apoplast"/>
    <property type="evidence" value="ECO:0007669"/>
    <property type="project" value="UniProtKB-SubCell"/>
</dbReference>
<keyword evidence="5" id="KW-0372">Hormone</keyword>
<reference evidence="12" key="1">
    <citation type="journal article" date="2017" name="Plant J.">
        <title>The pomegranate (Punica granatum L.) genome and the genomics of punicalagin biosynthesis.</title>
        <authorList>
            <person name="Qin G."/>
            <person name="Xu C."/>
            <person name="Ming R."/>
            <person name="Tang H."/>
            <person name="Guyot R."/>
            <person name="Kramer E.M."/>
            <person name="Hu Y."/>
            <person name="Yi X."/>
            <person name="Qi Y."/>
            <person name="Xu X."/>
            <person name="Gao Z."/>
            <person name="Pan H."/>
            <person name="Jian J."/>
            <person name="Tian Y."/>
            <person name="Yue Z."/>
            <person name="Xu Y."/>
        </authorList>
    </citation>
    <scope>NUCLEOTIDE SEQUENCE [LARGE SCALE GENOMIC DNA]</scope>
    <source>
        <strain evidence="12">cv. Dabenzi</strain>
    </source>
</reference>
<evidence type="ECO:0000256" key="1">
    <source>
        <dbReference type="ARBA" id="ARBA00004271"/>
    </source>
</evidence>
<comment type="subcellular location">
    <subcellularLocation>
        <location evidence="1">Secreted</location>
        <location evidence="1">Extracellular space</location>
        <location evidence="1">Apoplast</location>
    </subcellularLocation>
</comment>
<keyword evidence="13" id="KW-1185">Reference proteome</keyword>
<dbReference type="EMBL" id="PGOL01001776">
    <property type="protein sequence ID" value="PKI54632.1"/>
    <property type="molecule type" value="Genomic_DNA"/>
</dbReference>
<dbReference type="Proteomes" id="UP000233551">
    <property type="component" value="Unassembled WGS sequence"/>
</dbReference>
<feature type="signal peptide" evidence="9">
    <location>
        <begin position="1"/>
        <end position="30"/>
    </location>
</feature>
<dbReference type="InterPro" id="IPR033250">
    <property type="entry name" value="CEP"/>
</dbReference>
<proteinExistence type="inferred from homology"/>
<keyword evidence="7" id="KW-0379">Hydroxylation</keyword>
<dbReference type="GO" id="GO:0006995">
    <property type="term" value="P:cellular response to nitrogen starvation"/>
    <property type="evidence" value="ECO:0007669"/>
    <property type="project" value="UniProtKB-ARBA"/>
</dbReference>
<dbReference type="GO" id="GO:1902025">
    <property type="term" value="P:nitrate import"/>
    <property type="evidence" value="ECO:0007669"/>
    <property type="project" value="TreeGrafter"/>
</dbReference>
<evidence type="ECO:0000313" key="11">
    <source>
        <dbReference type="EMBL" id="PKI54632.1"/>
    </source>
</evidence>
<feature type="chain" id="PRO_5014072104" evidence="9">
    <location>
        <begin position="31"/>
        <end position="84"/>
    </location>
</feature>
<dbReference type="EMBL" id="MTKT01000420">
    <property type="protein sequence ID" value="OWM91031.1"/>
    <property type="molecule type" value="Genomic_DNA"/>
</dbReference>
<evidence type="ECO:0000256" key="3">
    <source>
        <dbReference type="ARBA" id="ARBA00022523"/>
    </source>
</evidence>
<evidence type="ECO:0000313" key="12">
    <source>
        <dbReference type="Proteomes" id="UP000197138"/>
    </source>
</evidence>
<dbReference type="GO" id="GO:2000280">
    <property type="term" value="P:regulation of root development"/>
    <property type="evidence" value="ECO:0007669"/>
    <property type="project" value="TreeGrafter"/>
</dbReference>
<evidence type="ECO:0000256" key="7">
    <source>
        <dbReference type="ARBA" id="ARBA00023278"/>
    </source>
</evidence>
<dbReference type="PANTHER" id="PTHR33348">
    <property type="entry name" value="PRECURSOR OF CEP5"/>
    <property type="match status" value="1"/>
</dbReference>
<reference evidence="10" key="2">
    <citation type="submission" date="2017-06" db="EMBL/GenBank/DDBJ databases">
        <title>The pomegranate genome and the genomics of punicalagin biosynthesis.</title>
        <authorList>
            <person name="Xu C."/>
        </authorList>
    </citation>
    <scope>NUCLEOTIDE SEQUENCE [LARGE SCALE GENOMIC DNA]</scope>
    <source>
        <tissue evidence="10">Fresh leaf</tissue>
    </source>
</reference>
<comment type="caution">
    <text evidence="10">The sequence shown here is derived from an EMBL/GenBank/DDBJ whole genome shotgun (WGS) entry which is preliminary data.</text>
</comment>